<organism evidence="7 8">
    <name type="scientific">Candidatus Coxiella mudrowiae</name>
    <dbReference type="NCBI Taxonomy" id="2054173"/>
    <lineage>
        <taxon>Bacteria</taxon>
        <taxon>Pseudomonadati</taxon>
        <taxon>Pseudomonadota</taxon>
        <taxon>Gammaproteobacteria</taxon>
        <taxon>Legionellales</taxon>
        <taxon>Coxiellaceae</taxon>
        <taxon>Coxiella</taxon>
    </lineage>
</organism>
<dbReference type="InterPro" id="IPR002136">
    <property type="entry name" value="Ribosomal_uL4"/>
</dbReference>
<accession>A0ABN4HRL2</accession>
<dbReference type="Proteomes" id="UP000063965">
    <property type="component" value="Chromosome"/>
</dbReference>
<comment type="function">
    <text evidence="5">Forms part of the polypeptide exit tunnel.</text>
</comment>
<comment type="subunit">
    <text evidence="5">Part of the 50S ribosomal subunit.</text>
</comment>
<dbReference type="HAMAP" id="MF_01328_B">
    <property type="entry name" value="Ribosomal_uL4_B"/>
    <property type="match status" value="1"/>
</dbReference>
<dbReference type="SUPFAM" id="SSF52166">
    <property type="entry name" value="Ribosomal protein L4"/>
    <property type="match status" value="1"/>
</dbReference>
<keyword evidence="2 5" id="KW-0689">Ribosomal protein</keyword>
<dbReference type="PANTHER" id="PTHR10746">
    <property type="entry name" value="50S RIBOSOMAL PROTEIN L4"/>
    <property type="match status" value="1"/>
</dbReference>
<comment type="similarity">
    <text evidence="1 5">Belongs to the universal ribosomal protein uL4 family.</text>
</comment>
<keyword evidence="8" id="KW-1185">Reference proteome</keyword>
<dbReference type="RefSeq" id="WP_048875576.1">
    <property type="nucleotide sequence ID" value="NZ_CP011126.1"/>
</dbReference>
<evidence type="ECO:0000256" key="3">
    <source>
        <dbReference type="ARBA" id="ARBA00023274"/>
    </source>
</evidence>
<evidence type="ECO:0000256" key="4">
    <source>
        <dbReference type="ARBA" id="ARBA00035244"/>
    </source>
</evidence>
<feature type="region of interest" description="Disordered" evidence="6">
    <location>
        <begin position="48"/>
        <end position="75"/>
    </location>
</feature>
<name>A0ABN4HRL2_9COXI</name>
<protein>
    <recommendedName>
        <fullName evidence="4 5">Large ribosomal subunit protein uL4</fullName>
    </recommendedName>
</protein>
<dbReference type="GO" id="GO:0005840">
    <property type="term" value="C:ribosome"/>
    <property type="evidence" value="ECO:0007669"/>
    <property type="project" value="UniProtKB-KW"/>
</dbReference>
<evidence type="ECO:0000313" key="8">
    <source>
        <dbReference type="Proteomes" id="UP000063965"/>
    </source>
</evidence>
<dbReference type="InterPro" id="IPR023574">
    <property type="entry name" value="Ribosomal_uL4_dom_sf"/>
</dbReference>
<gene>
    <name evidence="5 7" type="primary">rplD</name>
    <name evidence="7" type="ORF">CleRT_13580</name>
</gene>
<dbReference type="EMBL" id="CP011126">
    <property type="protein sequence ID" value="AKQ33916.1"/>
    <property type="molecule type" value="Genomic_DNA"/>
</dbReference>
<evidence type="ECO:0000313" key="7">
    <source>
        <dbReference type="EMBL" id="AKQ33916.1"/>
    </source>
</evidence>
<evidence type="ECO:0000256" key="1">
    <source>
        <dbReference type="ARBA" id="ARBA00010528"/>
    </source>
</evidence>
<dbReference type="Gene3D" id="3.40.1370.10">
    <property type="match status" value="1"/>
</dbReference>
<keyword evidence="3 5" id="KW-0687">Ribonucleoprotein</keyword>
<evidence type="ECO:0000256" key="6">
    <source>
        <dbReference type="SAM" id="MobiDB-lite"/>
    </source>
</evidence>
<comment type="function">
    <text evidence="5">One of the primary rRNA binding proteins, this protein initially binds near the 5'-end of the 23S rRNA. It is important during the early stages of 50S assembly. It makes multiple contacts with different domains of the 23S rRNA in the assembled 50S subunit and ribosome.</text>
</comment>
<dbReference type="PANTHER" id="PTHR10746:SF6">
    <property type="entry name" value="LARGE RIBOSOMAL SUBUNIT PROTEIN UL4M"/>
    <property type="match status" value="1"/>
</dbReference>
<dbReference type="NCBIfam" id="TIGR03953">
    <property type="entry name" value="rplD_bact"/>
    <property type="match status" value="1"/>
</dbReference>
<evidence type="ECO:0000256" key="5">
    <source>
        <dbReference type="HAMAP-Rule" id="MF_01328"/>
    </source>
</evidence>
<keyword evidence="5" id="KW-0699">rRNA-binding</keyword>
<dbReference type="InterPro" id="IPR013005">
    <property type="entry name" value="Ribosomal_uL4-like"/>
</dbReference>
<evidence type="ECO:0000256" key="2">
    <source>
        <dbReference type="ARBA" id="ARBA00022980"/>
    </source>
</evidence>
<reference evidence="7 8" key="1">
    <citation type="journal article" date="2015" name="Genome Biol. Evol.">
        <title>Distinctive Genome Reduction Rates Revealed by Genomic Analyses of Two Coxiella-Like Endosymbionts in Ticks.</title>
        <authorList>
            <person name="Gottlieb Y."/>
            <person name="Lalzar I."/>
            <person name="Klasson L."/>
        </authorList>
    </citation>
    <scope>NUCLEOTIDE SEQUENCE [LARGE SCALE GENOMIC DNA]</scope>
    <source>
        <strain evidence="7 8">CRt</strain>
    </source>
</reference>
<dbReference type="Pfam" id="PF00573">
    <property type="entry name" value="Ribosomal_L4"/>
    <property type="match status" value="1"/>
</dbReference>
<proteinExistence type="inferred from homology"/>
<sequence>MELAVHSFDKKELRKIAVADTAFGEEFKEGLVHQVVIAYLANARAGSKAQKPRSGVRGGGTKPWRQKGTGRARAGSIRSPLWRCGGVTFAATPRDFSQKVNRKMYHRAMVSILSELIRGKRLTVIENLKLKEPKTRELKGLLVGLNIEKALIILDGQDRNIELASRNMIDVTTSDSMRVNPISLVAAENVLITVDALKKLEERLS</sequence>
<keyword evidence="5" id="KW-0694">RNA-binding</keyword>